<dbReference type="Proteomes" id="UP001152795">
    <property type="component" value="Unassembled WGS sequence"/>
</dbReference>
<evidence type="ECO:0000313" key="1">
    <source>
        <dbReference type="EMBL" id="CAB4013943.1"/>
    </source>
</evidence>
<protein>
    <submittedName>
        <fullName evidence="1">Receptor-type tyrosine- phosphatase delta-like</fullName>
    </submittedName>
</protein>
<gene>
    <name evidence="1" type="ORF">PACLA_8A089831</name>
</gene>
<keyword evidence="1" id="KW-0675">Receptor</keyword>
<comment type="caution">
    <text evidence="1">The sequence shown here is derived from an EMBL/GenBank/DDBJ whole genome shotgun (WGS) entry which is preliminary data.</text>
</comment>
<evidence type="ECO:0000313" key="2">
    <source>
        <dbReference type="Proteomes" id="UP001152795"/>
    </source>
</evidence>
<name>A0A6S7IAH3_PARCT</name>
<dbReference type="OrthoDB" id="5982051at2759"/>
<sequence>LRAVDDAGIGEAAYSNIVAILTDSSTTILPESTTQFLPVSATPTVGVVTAASKPRGTDKIIVAAGVAGSFLFLVLVVIVLFFVRKRIRNKQREQSVKEFQSWHERHAECSSSPTSALLQLDTFKRKREIQPEEISYVVLLKDWDISPSHLKLLDKKLGAGQFGMVKEGLYTSSENSIPEVVAVKMLKGI</sequence>
<dbReference type="Gene3D" id="3.30.200.20">
    <property type="entry name" value="Phosphorylase Kinase, domain 1"/>
    <property type="match status" value="1"/>
</dbReference>
<keyword evidence="2" id="KW-1185">Reference proteome</keyword>
<dbReference type="GO" id="GO:0005524">
    <property type="term" value="F:ATP binding"/>
    <property type="evidence" value="ECO:0007669"/>
    <property type="project" value="UniProtKB-UniRule"/>
</dbReference>
<proteinExistence type="predicted"/>
<dbReference type="PROSITE" id="PS00107">
    <property type="entry name" value="PROTEIN_KINASE_ATP"/>
    <property type="match status" value="1"/>
</dbReference>
<dbReference type="AlphaFoldDB" id="A0A6S7IAH3"/>
<organism evidence="1 2">
    <name type="scientific">Paramuricea clavata</name>
    <name type="common">Red gorgonian</name>
    <name type="synonym">Violescent sea-whip</name>
    <dbReference type="NCBI Taxonomy" id="317549"/>
    <lineage>
        <taxon>Eukaryota</taxon>
        <taxon>Metazoa</taxon>
        <taxon>Cnidaria</taxon>
        <taxon>Anthozoa</taxon>
        <taxon>Octocorallia</taxon>
        <taxon>Malacalcyonacea</taxon>
        <taxon>Plexauridae</taxon>
        <taxon>Paramuricea</taxon>
    </lineage>
</organism>
<feature type="non-terminal residue" evidence="1">
    <location>
        <position position="1"/>
    </location>
</feature>
<reference evidence="1" key="1">
    <citation type="submission" date="2020-04" db="EMBL/GenBank/DDBJ databases">
        <authorList>
            <person name="Alioto T."/>
            <person name="Alioto T."/>
            <person name="Gomez Garrido J."/>
        </authorList>
    </citation>
    <scope>NUCLEOTIDE SEQUENCE</scope>
    <source>
        <strain evidence="1">A484AB</strain>
    </source>
</reference>
<dbReference type="EMBL" id="CACRXK020008083">
    <property type="protein sequence ID" value="CAB4013943.1"/>
    <property type="molecule type" value="Genomic_DNA"/>
</dbReference>
<accession>A0A6S7IAH3</accession>
<feature type="non-terminal residue" evidence="1">
    <location>
        <position position="189"/>
    </location>
</feature>
<dbReference type="InterPro" id="IPR017441">
    <property type="entry name" value="Protein_kinase_ATP_BS"/>
</dbReference>